<dbReference type="Gene3D" id="2.130.10.10">
    <property type="entry name" value="YVTN repeat-like/Quinoprotein amine dehydrogenase"/>
    <property type="match status" value="1"/>
</dbReference>
<evidence type="ECO:0000313" key="2">
    <source>
        <dbReference type="EMBL" id="CAF0829354.1"/>
    </source>
</evidence>
<feature type="non-terminal residue" evidence="2">
    <location>
        <position position="295"/>
    </location>
</feature>
<keyword evidence="1" id="KW-0732">Signal</keyword>
<evidence type="ECO:0000313" key="3">
    <source>
        <dbReference type="Proteomes" id="UP000663879"/>
    </source>
</evidence>
<reference evidence="2" key="1">
    <citation type="submission" date="2021-02" db="EMBL/GenBank/DDBJ databases">
        <authorList>
            <person name="Nowell W R."/>
        </authorList>
    </citation>
    <scope>NUCLEOTIDE SEQUENCE</scope>
    <source>
        <strain evidence="2">Ploen Becks lab</strain>
    </source>
</reference>
<dbReference type="InterPro" id="IPR036322">
    <property type="entry name" value="WD40_repeat_dom_sf"/>
</dbReference>
<feature type="chain" id="PRO_5033046179" evidence="1">
    <location>
        <begin position="17"/>
        <end position="295"/>
    </location>
</feature>
<dbReference type="OrthoDB" id="10237255at2759"/>
<keyword evidence="3" id="KW-1185">Reference proteome</keyword>
<gene>
    <name evidence="2" type="ORF">OXX778_LOCUS7881</name>
</gene>
<organism evidence="2 3">
    <name type="scientific">Brachionus calyciflorus</name>
    <dbReference type="NCBI Taxonomy" id="104777"/>
    <lineage>
        <taxon>Eukaryota</taxon>
        <taxon>Metazoa</taxon>
        <taxon>Spiralia</taxon>
        <taxon>Gnathifera</taxon>
        <taxon>Rotifera</taxon>
        <taxon>Eurotatoria</taxon>
        <taxon>Monogononta</taxon>
        <taxon>Pseudotrocha</taxon>
        <taxon>Ploima</taxon>
        <taxon>Brachionidae</taxon>
        <taxon>Brachionus</taxon>
    </lineage>
</organism>
<dbReference type="SUPFAM" id="SSF50978">
    <property type="entry name" value="WD40 repeat-like"/>
    <property type="match status" value="1"/>
</dbReference>
<dbReference type="EMBL" id="CAJNOC010001041">
    <property type="protein sequence ID" value="CAF0829354.1"/>
    <property type="molecule type" value="Genomic_DNA"/>
</dbReference>
<dbReference type="InterPro" id="IPR015943">
    <property type="entry name" value="WD40/YVTN_repeat-like_dom_sf"/>
</dbReference>
<dbReference type="Proteomes" id="UP000663879">
    <property type="component" value="Unassembled WGS sequence"/>
</dbReference>
<sequence length="295" mass="33580">MQFLLNFLALLAYSKAQYFAVYTEDGFLRLWNQSAEYQSHLYFTDKKINSLIYDPDVNCIYGGSDKNEITRFSFETNTFSQISNESKSVNEVGKINSTHLVGCYDGEISIRPINGGKSFKIFTSDQLGKLRAMKLLNQEQKILLGSEDKQTLILYCLIQNNILVNLPLGSGILAIDTLNKNFIVSECHVDYVCLHSLKSEINEFSLLKKIRLKTKIFAIKIINERFVLLGGDKIFALWNVTMNRAFGLTKTDYKVRFLEIITNETFIAALDDGSIDVWSFVPIKIFNGIRNAGKK</sequence>
<protein>
    <submittedName>
        <fullName evidence="2">Uncharacterized protein</fullName>
    </submittedName>
</protein>
<evidence type="ECO:0000256" key="1">
    <source>
        <dbReference type="SAM" id="SignalP"/>
    </source>
</evidence>
<dbReference type="AlphaFoldDB" id="A0A813UNR4"/>
<name>A0A813UNR4_9BILA</name>
<feature type="signal peptide" evidence="1">
    <location>
        <begin position="1"/>
        <end position="16"/>
    </location>
</feature>
<comment type="caution">
    <text evidence="2">The sequence shown here is derived from an EMBL/GenBank/DDBJ whole genome shotgun (WGS) entry which is preliminary data.</text>
</comment>
<proteinExistence type="predicted"/>
<accession>A0A813UNR4</accession>